<dbReference type="EMBL" id="WXYQ01000004">
    <property type="protein sequence ID" value="NBG94993.1"/>
    <property type="molecule type" value="Genomic_DNA"/>
</dbReference>
<dbReference type="GO" id="GO:0016787">
    <property type="term" value="F:hydrolase activity"/>
    <property type="evidence" value="ECO:0007669"/>
    <property type="project" value="UniProtKB-KW"/>
</dbReference>
<dbReference type="InterPro" id="IPR029228">
    <property type="entry name" value="Alkyl_sulf_dimr"/>
</dbReference>
<dbReference type="RefSeq" id="WP_160587031.1">
    <property type="nucleotide sequence ID" value="NZ_BMHN01000001.1"/>
</dbReference>
<dbReference type="PANTHER" id="PTHR43223:SF2">
    <property type="entry name" value="METALLO-BETA-LACTAMASE DOMAIN-CONTAINING PROTEIN"/>
    <property type="match status" value="1"/>
</dbReference>
<gene>
    <name evidence="3" type="ORF">GTQ45_04540</name>
</gene>
<keyword evidence="4" id="KW-1185">Reference proteome</keyword>
<dbReference type="Pfam" id="PF00753">
    <property type="entry name" value="Lactamase_B"/>
    <property type="match status" value="1"/>
</dbReference>
<feature type="domain" description="Metallo-beta-lactamase" evidence="2">
    <location>
        <begin position="43"/>
        <end position="259"/>
    </location>
</feature>
<dbReference type="InterPro" id="IPR036866">
    <property type="entry name" value="RibonucZ/Hydroxyglut_hydro"/>
</dbReference>
<proteinExistence type="predicted"/>
<comment type="caution">
    <text evidence="3">The sequence shown here is derived from an EMBL/GenBank/DDBJ whole genome shotgun (WGS) entry which is preliminary data.</text>
</comment>
<dbReference type="SUPFAM" id="SSF56281">
    <property type="entry name" value="Metallo-hydrolase/oxidoreductase"/>
    <property type="match status" value="1"/>
</dbReference>
<reference evidence="3 4" key="1">
    <citation type="journal article" date="2016" name="Int. J. Syst. Evol. Microbiol.">
        <title>Pyruvatibacter mobilis gen. nov., sp. nov., a marine bacterium from the culture broth of Picochlorum sp. 122.</title>
        <authorList>
            <person name="Wang G."/>
            <person name="Tang M."/>
            <person name="Wu H."/>
            <person name="Dai S."/>
            <person name="Li T."/>
            <person name="Chen C."/>
            <person name="He H."/>
            <person name="Fan J."/>
            <person name="Xiang W."/>
            <person name="Li X."/>
        </authorList>
    </citation>
    <scope>NUCLEOTIDE SEQUENCE [LARGE SCALE GENOMIC DNA]</scope>
    <source>
        <strain evidence="3 4">GYP-11</strain>
    </source>
</reference>
<dbReference type="InterPro" id="IPR001279">
    <property type="entry name" value="Metallo-B-lactamas"/>
</dbReference>
<accession>A0A845Q8N8</accession>
<keyword evidence="3" id="KW-0378">Hydrolase</keyword>
<dbReference type="InterPro" id="IPR038536">
    <property type="entry name" value="Alkyl/aryl-sulf_dimr_sf"/>
</dbReference>
<dbReference type="SMART" id="SM00849">
    <property type="entry name" value="Lactamase_B"/>
    <property type="match status" value="1"/>
</dbReference>
<evidence type="ECO:0000256" key="1">
    <source>
        <dbReference type="SAM" id="MobiDB-lite"/>
    </source>
</evidence>
<protein>
    <submittedName>
        <fullName evidence="3">MBL fold metallo-hydrolase</fullName>
    </submittedName>
</protein>
<sequence length="443" mass="48709">MADILARAAHYIDNGVYEGAGLINRPTTELSEVGDGVALIEAFSHVVAFRSGDGLVLFDTSLEAFAGGVLTSLRRWTDEPVTHVCYTHGHADHVGGTGAILCEACERGHTRPKVVAHENVSPRFRRYELTNGYNFTINARQFAPATELRMGAGADNKDGPPAPRRFGPDPWVDPDTTFREAMSLRAGDLTFQLNHAIGETDDHLWAWIPEHKAICSGDFVTWVFPNAGNPQKIQRYPLEWAKALRDMAAKEPELLLPAHGLPIEGKARIAEVLDTIATALETLVSQSLEMMNNGARFDDILHGVKLPSHFMDKPYLKPVYDEPEFILHNVWRLYGGWYDGNPARLKPAPDARVAQEMVQLAGGIGPVIARARMLAEAGTEEEMRLACHLAEAAALAEPDNRDAHAARADIYGARRHAELSLMSKGIFGWAERESRLKSGVNDA</sequence>
<dbReference type="InterPro" id="IPR052195">
    <property type="entry name" value="Bact_Alkyl/Aryl-Sulfatase"/>
</dbReference>
<dbReference type="AlphaFoldDB" id="A0A845Q8N8"/>
<dbReference type="GO" id="GO:0046983">
    <property type="term" value="F:protein dimerization activity"/>
    <property type="evidence" value="ECO:0007669"/>
    <property type="project" value="InterPro"/>
</dbReference>
<dbReference type="PANTHER" id="PTHR43223">
    <property type="entry name" value="ALKYL/ARYL-SULFATASE"/>
    <property type="match status" value="1"/>
</dbReference>
<dbReference type="Pfam" id="PF14863">
    <property type="entry name" value="Alkyl_sulf_dimr"/>
    <property type="match status" value="1"/>
</dbReference>
<name>A0A845Q8N8_9HYPH</name>
<dbReference type="OrthoDB" id="9815874at2"/>
<evidence type="ECO:0000259" key="2">
    <source>
        <dbReference type="SMART" id="SM00849"/>
    </source>
</evidence>
<dbReference type="Proteomes" id="UP000470384">
    <property type="component" value="Unassembled WGS sequence"/>
</dbReference>
<evidence type="ECO:0000313" key="3">
    <source>
        <dbReference type="EMBL" id="NBG94993.1"/>
    </source>
</evidence>
<dbReference type="Gene3D" id="1.25.40.880">
    <property type="entry name" value="Alkyl sulfatase, dimerisation domain"/>
    <property type="match status" value="1"/>
</dbReference>
<evidence type="ECO:0000313" key="4">
    <source>
        <dbReference type="Proteomes" id="UP000470384"/>
    </source>
</evidence>
<organism evidence="3 4">
    <name type="scientific">Pyruvatibacter mobilis</name>
    <dbReference type="NCBI Taxonomy" id="1712261"/>
    <lineage>
        <taxon>Bacteria</taxon>
        <taxon>Pseudomonadati</taxon>
        <taxon>Pseudomonadota</taxon>
        <taxon>Alphaproteobacteria</taxon>
        <taxon>Hyphomicrobiales</taxon>
        <taxon>Parvibaculaceae</taxon>
        <taxon>Pyruvatibacter</taxon>
    </lineage>
</organism>
<dbReference type="Gene3D" id="3.60.15.30">
    <property type="entry name" value="Metallo-beta-lactamase domain"/>
    <property type="match status" value="1"/>
</dbReference>
<dbReference type="GeneID" id="300655908"/>
<feature type="region of interest" description="Disordered" evidence="1">
    <location>
        <begin position="152"/>
        <end position="171"/>
    </location>
</feature>